<evidence type="ECO:0000256" key="1">
    <source>
        <dbReference type="SAM" id="MobiDB-lite"/>
    </source>
</evidence>
<dbReference type="PANTHER" id="PTHR33734">
    <property type="entry name" value="LYSM DOMAIN-CONTAINING GPI-ANCHORED PROTEIN 2"/>
    <property type="match status" value="1"/>
</dbReference>
<dbReference type="PANTHER" id="PTHR33734:SF22">
    <property type="entry name" value="MEMBRANE-BOUND LYTIC MUREIN TRANSGLYCOSYLASE D"/>
    <property type="match status" value="1"/>
</dbReference>
<feature type="domain" description="LysM" evidence="2">
    <location>
        <begin position="268"/>
        <end position="315"/>
    </location>
</feature>
<dbReference type="InterPro" id="IPR018392">
    <property type="entry name" value="LysM"/>
</dbReference>
<reference evidence="3 4" key="1">
    <citation type="submission" date="2019-07" db="EMBL/GenBank/DDBJ databases">
        <title>Genomic Encyclopedia of Type Strains, Phase III (KMG-III): the genomes of soil and plant-associated and newly described type strains.</title>
        <authorList>
            <person name="Whitman W."/>
        </authorList>
    </citation>
    <scope>NUCLEOTIDE SEQUENCE [LARGE SCALE GENOMIC DNA]</scope>
    <source>
        <strain evidence="3 4">BL24</strain>
    </source>
</reference>
<dbReference type="CDD" id="cd00118">
    <property type="entry name" value="LysM"/>
    <property type="match status" value="2"/>
</dbReference>
<dbReference type="EMBL" id="VNHS01000002">
    <property type="protein sequence ID" value="TYP78234.1"/>
    <property type="molecule type" value="Genomic_DNA"/>
</dbReference>
<evidence type="ECO:0000259" key="2">
    <source>
        <dbReference type="PROSITE" id="PS51782"/>
    </source>
</evidence>
<dbReference type="Pfam" id="PF01476">
    <property type="entry name" value="LysM"/>
    <property type="match status" value="2"/>
</dbReference>
<feature type="region of interest" description="Disordered" evidence="1">
    <location>
        <begin position="57"/>
        <end position="189"/>
    </location>
</feature>
<name>A0A5S5CFS1_9BACL</name>
<dbReference type="Gene3D" id="3.10.350.10">
    <property type="entry name" value="LysM domain"/>
    <property type="match status" value="2"/>
</dbReference>
<gene>
    <name evidence="3" type="ORF">BCM02_102811</name>
</gene>
<protein>
    <submittedName>
        <fullName evidence="3">LysM domain-containing protein</fullName>
    </submittedName>
</protein>
<proteinExistence type="predicted"/>
<dbReference type="SUPFAM" id="SSF54106">
    <property type="entry name" value="LysM domain"/>
    <property type="match status" value="2"/>
</dbReference>
<dbReference type="SMART" id="SM00257">
    <property type="entry name" value="LysM"/>
    <property type="match status" value="2"/>
</dbReference>
<dbReference type="PROSITE" id="PS51782">
    <property type="entry name" value="LYSM"/>
    <property type="match status" value="2"/>
</dbReference>
<keyword evidence="4" id="KW-1185">Reference proteome</keyword>
<dbReference type="AlphaFoldDB" id="A0A5S5CFS1"/>
<sequence>MNANQPSSGLQPRSARSKKNKTPAPPQMILVCFLALIIFGGLVYTLTLSPNGPEDVLQQTVGKSGETADAGAANDPSADAEAEGSGEEAAGTGDEDGADSAPSGGDSGTDGNAAIGSGENAGLGGVGESPADGSENGANAGDTGEAGNAAQETPTSTADEPETDVESADDEPEQTTAKPVATAKPATTDYSKVALPYSYTVRKGDTLYRLSQLFYGSKSHVGDIASRNKLSKDAELTAGSVIVIPAPSKSQGGDSSSADKPASSVTAVVHTVKEGETLYSISRTYFGSNSYAKKIAAYNKLGDGDDVKVGTKLKIPPKS</sequence>
<dbReference type="InterPro" id="IPR036779">
    <property type="entry name" value="LysM_dom_sf"/>
</dbReference>
<comment type="caution">
    <text evidence="3">The sequence shown here is derived from an EMBL/GenBank/DDBJ whole genome shotgun (WGS) entry which is preliminary data.</text>
</comment>
<evidence type="ECO:0000313" key="4">
    <source>
        <dbReference type="Proteomes" id="UP000323257"/>
    </source>
</evidence>
<accession>A0A5S5CFS1</accession>
<organism evidence="3 4">
    <name type="scientific">Paenibacillus methanolicus</name>
    <dbReference type="NCBI Taxonomy" id="582686"/>
    <lineage>
        <taxon>Bacteria</taxon>
        <taxon>Bacillati</taxon>
        <taxon>Bacillota</taxon>
        <taxon>Bacilli</taxon>
        <taxon>Bacillales</taxon>
        <taxon>Paenibacillaceae</taxon>
        <taxon>Paenibacillus</taxon>
    </lineage>
</organism>
<feature type="domain" description="LysM" evidence="2">
    <location>
        <begin position="197"/>
        <end position="244"/>
    </location>
</feature>
<dbReference type="Proteomes" id="UP000323257">
    <property type="component" value="Unassembled WGS sequence"/>
</dbReference>
<feature type="region of interest" description="Disordered" evidence="1">
    <location>
        <begin position="1"/>
        <end position="23"/>
    </location>
</feature>
<dbReference type="RefSeq" id="WP_148928675.1">
    <property type="nucleotide sequence ID" value="NZ_VNHS01000002.1"/>
</dbReference>
<evidence type="ECO:0000313" key="3">
    <source>
        <dbReference type="EMBL" id="TYP78234.1"/>
    </source>
</evidence>
<dbReference type="OrthoDB" id="2583609at2"/>
<feature type="compositionally biased region" description="Acidic residues" evidence="1">
    <location>
        <begin position="159"/>
        <end position="173"/>
    </location>
</feature>
<feature type="compositionally biased region" description="Low complexity" evidence="1">
    <location>
        <begin position="175"/>
        <end position="188"/>
    </location>
</feature>
<feature type="compositionally biased region" description="Polar residues" evidence="1">
    <location>
        <begin position="1"/>
        <end position="11"/>
    </location>
</feature>